<dbReference type="SUPFAM" id="SSF52540">
    <property type="entry name" value="P-loop containing nucleoside triphosphate hydrolases"/>
    <property type="match status" value="1"/>
</dbReference>
<dbReference type="Proteomes" id="UP000549457">
    <property type="component" value="Unassembled WGS sequence"/>
</dbReference>
<dbReference type="CDD" id="cd02042">
    <property type="entry name" value="ParAB_family"/>
    <property type="match status" value="1"/>
</dbReference>
<gene>
    <name evidence="1" type="ORF">HNP73_004488</name>
</gene>
<accession>A0A840SR20</accession>
<evidence type="ECO:0000313" key="1">
    <source>
        <dbReference type="EMBL" id="MBB5224517.1"/>
    </source>
</evidence>
<reference evidence="1 2" key="1">
    <citation type="submission" date="2020-08" db="EMBL/GenBank/DDBJ databases">
        <title>Genomic Encyclopedia of Type Strains, Phase IV (KMG-IV): sequencing the most valuable type-strain genomes for metagenomic binning, comparative biology and taxonomic classification.</title>
        <authorList>
            <person name="Goeker M."/>
        </authorList>
    </citation>
    <scope>NUCLEOTIDE SEQUENCE [LARGE SCALE GENOMIC DNA]</scope>
    <source>
        <strain evidence="1 2">DSM 101730</strain>
    </source>
</reference>
<dbReference type="EMBL" id="JACHFM010000009">
    <property type="protein sequence ID" value="MBB5224517.1"/>
    <property type="molecule type" value="Genomic_DNA"/>
</dbReference>
<dbReference type="Gene3D" id="3.40.50.300">
    <property type="entry name" value="P-loop containing nucleotide triphosphate hydrolases"/>
    <property type="match status" value="1"/>
</dbReference>
<comment type="caution">
    <text evidence="1">The sequence shown here is derived from an EMBL/GenBank/DDBJ whole genome shotgun (WGS) entry which is preliminary data.</text>
</comment>
<dbReference type="Pfam" id="PF07015">
    <property type="entry name" value="VirC1"/>
    <property type="match status" value="1"/>
</dbReference>
<keyword evidence="2" id="KW-1185">Reference proteome</keyword>
<organism evidence="1 2">
    <name type="scientific">Amaricoccus macauensis</name>
    <dbReference type="NCBI Taxonomy" id="57001"/>
    <lineage>
        <taxon>Bacteria</taxon>
        <taxon>Pseudomonadati</taxon>
        <taxon>Pseudomonadota</taxon>
        <taxon>Alphaproteobacteria</taxon>
        <taxon>Rhodobacterales</taxon>
        <taxon>Paracoccaceae</taxon>
        <taxon>Amaricoccus</taxon>
    </lineage>
</organism>
<dbReference type="InterPro" id="IPR050678">
    <property type="entry name" value="DNA_Partitioning_ATPase"/>
</dbReference>
<name>A0A840SR20_9RHOB</name>
<proteinExistence type="predicted"/>
<dbReference type="PANTHER" id="PTHR13696:SF99">
    <property type="entry name" value="COBYRINIC ACID AC-DIAMIDE SYNTHASE"/>
    <property type="match status" value="1"/>
</dbReference>
<sequence length="230" mass="24692">MQIISFINFKGGAGKTTALSVVASALLARGRKVALLESDENAPLGTWRNHARRSGTWDEACAIFPAGDVDTFARSAGTAEKAGYEFALVDTHGGGSELNSTVVASSCLAIIPTAITSYDVNASVTTVEFIVDLIEREELGESVIVALLVTKLPHTLNKSREADLASIQDFPLFQTMLRDRDALTGMLRSGLLHLTLEKRRADSSIGATHFQSAMREAEKLVDEVLEVVEG</sequence>
<protein>
    <submittedName>
        <fullName evidence="1">Cellulose biosynthesis protein BcsQ</fullName>
    </submittedName>
</protein>
<dbReference type="PANTHER" id="PTHR13696">
    <property type="entry name" value="P-LOOP CONTAINING NUCLEOSIDE TRIPHOSPHATE HYDROLASE"/>
    <property type="match status" value="1"/>
</dbReference>
<dbReference type="AlphaFoldDB" id="A0A840SR20"/>
<dbReference type="PIRSF" id="PIRSF009320">
    <property type="entry name" value="Nuc_binding_HP_1000"/>
    <property type="match status" value="1"/>
</dbReference>
<dbReference type="InterPro" id="IPR027417">
    <property type="entry name" value="P-loop_NTPase"/>
</dbReference>
<dbReference type="InterPro" id="IPR009744">
    <property type="entry name" value="VirC1"/>
</dbReference>
<dbReference type="RefSeq" id="WP_184155358.1">
    <property type="nucleotide sequence ID" value="NZ_JACHFM010000009.1"/>
</dbReference>
<evidence type="ECO:0000313" key="2">
    <source>
        <dbReference type="Proteomes" id="UP000549457"/>
    </source>
</evidence>